<dbReference type="GO" id="GO:0005886">
    <property type="term" value="C:plasma membrane"/>
    <property type="evidence" value="ECO:0007669"/>
    <property type="project" value="TreeGrafter"/>
</dbReference>
<evidence type="ECO:0000313" key="3">
    <source>
        <dbReference type="EMBL" id="MBR7832719.1"/>
    </source>
</evidence>
<dbReference type="AlphaFoldDB" id="A0A941EPD2"/>
<dbReference type="Gene3D" id="2.30.110.10">
    <property type="entry name" value="Electron Transport, Fmn-binding Protein, Chain A"/>
    <property type="match status" value="1"/>
</dbReference>
<comment type="catalytic activity">
    <reaction evidence="2">
        <text>oxidized coenzyme F420-(gamma-L-Glu)(n) + a quinol + H(+) = reduced coenzyme F420-(gamma-L-Glu)(n) + a quinone</text>
        <dbReference type="Rhea" id="RHEA:39663"/>
        <dbReference type="Rhea" id="RHEA-COMP:12939"/>
        <dbReference type="Rhea" id="RHEA-COMP:14378"/>
        <dbReference type="ChEBI" id="CHEBI:15378"/>
        <dbReference type="ChEBI" id="CHEBI:24646"/>
        <dbReference type="ChEBI" id="CHEBI:132124"/>
        <dbReference type="ChEBI" id="CHEBI:133980"/>
        <dbReference type="ChEBI" id="CHEBI:139511"/>
    </reaction>
</comment>
<comment type="similarity">
    <text evidence="1">Belongs to the F420H(2)-dependent quinone reductase family.</text>
</comment>
<protein>
    <submittedName>
        <fullName evidence="3">Nitroreductase family deazaflavin-dependent oxidoreductase</fullName>
    </submittedName>
</protein>
<dbReference type="NCBIfam" id="TIGR00026">
    <property type="entry name" value="hi_GC_TIGR00026"/>
    <property type="match status" value="1"/>
</dbReference>
<reference evidence="3" key="1">
    <citation type="submission" date="2021-04" db="EMBL/GenBank/DDBJ databases">
        <title>Genome based classification of Actinospica acidithermotolerans sp. nov., an actinobacterium isolated from an Indonesian hot spring.</title>
        <authorList>
            <person name="Kusuma A.B."/>
            <person name="Putra K.E."/>
            <person name="Nafisah S."/>
            <person name="Loh J."/>
            <person name="Nouioui I."/>
            <person name="Goodfellow M."/>
        </authorList>
    </citation>
    <scope>NUCLEOTIDE SEQUENCE</scope>
    <source>
        <strain evidence="3">CSCA 57</strain>
    </source>
</reference>
<dbReference type="PANTHER" id="PTHR39428:SF1">
    <property type="entry name" value="F420H(2)-DEPENDENT QUINONE REDUCTASE RV1261C"/>
    <property type="match status" value="1"/>
</dbReference>
<evidence type="ECO:0000256" key="1">
    <source>
        <dbReference type="ARBA" id="ARBA00008710"/>
    </source>
</evidence>
<dbReference type="GO" id="GO:0016491">
    <property type="term" value="F:oxidoreductase activity"/>
    <property type="evidence" value="ECO:0007669"/>
    <property type="project" value="InterPro"/>
</dbReference>
<dbReference type="InterPro" id="IPR012349">
    <property type="entry name" value="Split_barrel_FMN-bd"/>
</dbReference>
<gene>
    <name evidence="3" type="ORF">KDL01_05575</name>
</gene>
<dbReference type="EMBL" id="JAGSOG010000015">
    <property type="protein sequence ID" value="MBR7832719.1"/>
    <property type="molecule type" value="Genomic_DNA"/>
</dbReference>
<dbReference type="RefSeq" id="WP_212527244.1">
    <property type="nucleotide sequence ID" value="NZ_JAGSOG010000015.1"/>
</dbReference>
<sequence>MPEEEPEEAAAVEALSETARRQVHNQAVIDDFRAADGAVGGFYAEIPLLLVHHVGARSGTRYVTPLAYLTAGEAFVLLAANGGRDRNPGWYHNLVAHPETVIEVGGRTVEVTAREAAGAERETLVERARTETQLFGGFEGRTRRRIPILVLDPVQP</sequence>
<dbReference type="PANTHER" id="PTHR39428">
    <property type="entry name" value="F420H(2)-DEPENDENT QUINONE REDUCTASE RV1261C"/>
    <property type="match status" value="1"/>
</dbReference>
<dbReference type="Proteomes" id="UP000675781">
    <property type="component" value="Unassembled WGS sequence"/>
</dbReference>
<dbReference type="InterPro" id="IPR004378">
    <property type="entry name" value="F420H2_quin_Rdtase"/>
</dbReference>
<name>A0A941EPD2_9ACTN</name>
<proteinExistence type="inferred from homology"/>
<evidence type="ECO:0000313" key="4">
    <source>
        <dbReference type="Proteomes" id="UP000675781"/>
    </source>
</evidence>
<accession>A0A941EPD2</accession>
<evidence type="ECO:0000256" key="2">
    <source>
        <dbReference type="ARBA" id="ARBA00049106"/>
    </source>
</evidence>
<dbReference type="Pfam" id="PF04075">
    <property type="entry name" value="F420H2_quin_red"/>
    <property type="match status" value="1"/>
</dbReference>
<keyword evidence="4" id="KW-1185">Reference proteome</keyword>
<comment type="caution">
    <text evidence="3">The sequence shown here is derived from an EMBL/GenBank/DDBJ whole genome shotgun (WGS) entry which is preliminary data.</text>
</comment>
<dbReference type="GO" id="GO:0070967">
    <property type="term" value="F:coenzyme F420 binding"/>
    <property type="evidence" value="ECO:0007669"/>
    <property type="project" value="TreeGrafter"/>
</dbReference>
<organism evidence="3 4">
    <name type="scientific">Actinospica durhamensis</name>
    <dbReference type="NCBI Taxonomy" id="1508375"/>
    <lineage>
        <taxon>Bacteria</taxon>
        <taxon>Bacillati</taxon>
        <taxon>Actinomycetota</taxon>
        <taxon>Actinomycetes</taxon>
        <taxon>Catenulisporales</taxon>
        <taxon>Actinospicaceae</taxon>
        <taxon>Actinospica</taxon>
    </lineage>
</organism>